<accession>F8SJM9</accession>
<proteinExistence type="predicted"/>
<organism evidence="1 2">
    <name type="scientific">Pseudomonas phage PhiPA3</name>
    <name type="common">Pseudomonas aeruginosa phage PhiPA3</name>
    <dbReference type="NCBI Taxonomy" id="998086"/>
    <lineage>
        <taxon>Viruses</taxon>
        <taxon>Duplodnaviria</taxon>
        <taxon>Heunggongvirae</taxon>
        <taxon>Uroviricota</taxon>
        <taxon>Caudoviricetes</taxon>
        <taxon>Chimalliviridae</taxon>
        <taxon>Miltoncavirus</taxon>
        <taxon>Miltoncavirus PhiPA3</taxon>
    </lineage>
</organism>
<dbReference type="Proteomes" id="UP000008388">
    <property type="component" value="Segment"/>
</dbReference>
<dbReference type="OrthoDB" id="30650at10239"/>
<dbReference type="EMBL" id="HQ630627">
    <property type="protein sequence ID" value="AEH03769.1"/>
    <property type="molecule type" value="Genomic_DNA"/>
</dbReference>
<dbReference type="GeneID" id="26643874"/>
<name>F8SJM9_BPPA3</name>
<sequence>MNRRTEYRFSLSYDRELVAANPLGFVVEEFLGGWFKELEEKINRDYVASYNVPFHGSWNYFELEQFQNNAFFNQYHEVMQSLEALEKQLGERAGLRIQITKPECALTHVLIGQDKILLSPDCGHVGIRVPEGTVVASERWGDHRDRNVDSIAVFGEHSKMRYVAKQVRYALKQKGVTTIANSSMARFLHDLFHPTYENNQKYKFNMIMSDVYVLVLFKDGGAEIYGKDLGEIFENHNLIFLEREYTICGQHFPMLTGDRLV</sequence>
<dbReference type="KEGG" id="vg:26643874"/>
<evidence type="ECO:0000313" key="1">
    <source>
        <dbReference type="EMBL" id="AEH03769.1"/>
    </source>
</evidence>
<gene>
    <name evidence="1" type="primary">346</name>
</gene>
<organismHost>
    <name type="scientific">Pseudomonas aeruginosa</name>
    <dbReference type="NCBI Taxonomy" id="287"/>
</organismHost>
<reference evidence="1 2" key="1">
    <citation type="journal article" date="2011" name="Microbiology">
        <title>The Pseudomonas aeruginosa generalized transducing phage phiPA3 is a new member of the phiKZ-like group of 'jumbo' phages, and infects model laboratory strains and clinical isolates from cystic fibrosis patients.</title>
        <authorList>
            <person name="Monson R."/>
            <person name="Foulds I."/>
            <person name="Foweraker J."/>
            <person name="Welch M."/>
            <person name="Salmond G.P."/>
        </authorList>
    </citation>
    <scope>NUCLEOTIDE SEQUENCE [LARGE SCALE GENOMIC DNA]</scope>
</reference>
<evidence type="ECO:0000313" key="2">
    <source>
        <dbReference type="Proteomes" id="UP000008388"/>
    </source>
</evidence>
<dbReference type="RefSeq" id="YP_009217425.1">
    <property type="nucleotide sequence ID" value="NC_028999.1"/>
</dbReference>
<keyword evidence="2" id="KW-1185">Reference proteome</keyword>
<protein>
    <submittedName>
        <fullName evidence="1">Uncharacterized protein 346</fullName>
    </submittedName>
</protein>